<feature type="compositionally biased region" description="Polar residues" evidence="1">
    <location>
        <begin position="578"/>
        <end position="596"/>
    </location>
</feature>
<feature type="compositionally biased region" description="Basic and acidic residues" evidence="1">
    <location>
        <begin position="679"/>
        <end position="689"/>
    </location>
</feature>
<evidence type="ECO:0000313" key="4">
    <source>
        <dbReference type="EMBL" id="OKL62726.1"/>
    </source>
</evidence>
<dbReference type="AlphaFoldDB" id="A0A1Q5Q9W8"/>
<accession>A0A1Q5Q9W8</accession>
<dbReference type="SUPFAM" id="SSF46689">
    <property type="entry name" value="Homeodomain-like"/>
    <property type="match status" value="1"/>
</dbReference>
<feature type="domain" description="Myb-like" evidence="2">
    <location>
        <begin position="723"/>
        <end position="781"/>
    </location>
</feature>
<keyword evidence="5" id="KW-1185">Reference proteome</keyword>
<name>A0A1Q5Q9W8_TALAT</name>
<sequence>MSSANAPHKYLLGTTPRSTRSAAASPIKKDSIKALGATPVQAKPQTTPHRSQAAGGGRRMTRSQSREAEVPRGSGNHQEKAQPGLESVDEEDTNDSGSLEVTSNAANQQLNDELEHQAVPESPNGHDVSGATLVPMDLDPEAGEIDLISMAQSLPYLQRTSTELLDFFASSFSSPSRFADLARELANPKSNQSRKLEYLKTNFFTQQEYFGSDVYLSVEKLAAIFPTVDSASKTWRVDGIIYKSNCAQFALEILTRIAMTNDTEESIWTLEGAFPLPFLNALESGNVIESAGNSGLRRPTLDLAIEVRTQLLKIRLLVEKDKDPNAILEAVFFNEILDSQPAADAVSPLRGFNLPGFFQDEDGNLPDKYFEDVQERVREIRACFKEQDRDVFNALEERFPWEEFIFSVAKWLRARNDELNRHLAQQPSVDDIHDQLEDAINQSEIYDSVQETQTGEPTSPEEQANQQRRRELLPAAEIKDRREAGERKSFSDMDSLVAFARLQKQLNSGNLKTPARHNDFAPRLSKLASKPGGRISVPVTPAPAIDSGDVDQQLEPDIRGNGFQQSVTGQRRRTLLEQSRGTLATNQRLSLPSQSALHGRERGLAPGFIDRQANASRVSPIDSQRLGSGGPSSSRKRTRDASFEDDEDEDGEGEFELDSRRIDLQNRRGQKPIQNAKRPRYDNELDGRRQGVSNETRVIARPAERTTAPVPVPRPPHHSSPQKPPQIRRPWTAEEDRQFIRLIEQHGTSWAEIKSQDETSESPKLRNRDQGNLKDRARNLVMIMLK</sequence>
<protein>
    <submittedName>
        <fullName evidence="4">Uncharacterized protein</fullName>
    </submittedName>
</protein>
<dbReference type="Proteomes" id="UP000214365">
    <property type="component" value="Unassembled WGS sequence"/>
</dbReference>
<evidence type="ECO:0000313" key="5">
    <source>
        <dbReference type="Proteomes" id="UP000214365"/>
    </source>
</evidence>
<feature type="compositionally biased region" description="Basic and acidic residues" evidence="1">
    <location>
        <begin position="468"/>
        <end position="489"/>
    </location>
</feature>
<dbReference type="CDD" id="cd11660">
    <property type="entry name" value="SANT_TRF"/>
    <property type="match status" value="1"/>
</dbReference>
<feature type="region of interest" description="Disordered" evidence="1">
    <location>
        <begin position="613"/>
        <end position="730"/>
    </location>
</feature>
<evidence type="ECO:0000259" key="2">
    <source>
        <dbReference type="PROSITE" id="PS50090"/>
    </source>
</evidence>
<organism evidence="4 5">
    <name type="scientific">Talaromyces atroroseus</name>
    <dbReference type="NCBI Taxonomy" id="1441469"/>
    <lineage>
        <taxon>Eukaryota</taxon>
        <taxon>Fungi</taxon>
        <taxon>Dikarya</taxon>
        <taxon>Ascomycota</taxon>
        <taxon>Pezizomycotina</taxon>
        <taxon>Eurotiomycetes</taxon>
        <taxon>Eurotiomycetidae</taxon>
        <taxon>Eurotiales</taxon>
        <taxon>Trichocomaceae</taxon>
        <taxon>Talaromyces</taxon>
        <taxon>Talaromyces sect. Trachyspermi</taxon>
    </lineage>
</organism>
<dbReference type="PROSITE" id="PS51294">
    <property type="entry name" value="HTH_MYB"/>
    <property type="match status" value="1"/>
</dbReference>
<dbReference type="PROSITE" id="PS50090">
    <property type="entry name" value="MYB_LIKE"/>
    <property type="match status" value="1"/>
</dbReference>
<gene>
    <name evidence="4" type="ORF">UA08_01890</name>
</gene>
<dbReference type="OrthoDB" id="5398572at2759"/>
<feature type="region of interest" description="Disordered" evidence="1">
    <location>
        <begin position="450"/>
        <end position="489"/>
    </location>
</feature>
<feature type="compositionally biased region" description="Basic and acidic residues" evidence="1">
    <location>
        <begin position="657"/>
        <end position="666"/>
    </location>
</feature>
<dbReference type="InterPro" id="IPR001005">
    <property type="entry name" value="SANT/Myb"/>
</dbReference>
<dbReference type="GeneID" id="31001645"/>
<feature type="region of interest" description="Disordered" evidence="1">
    <location>
        <begin position="1"/>
        <end position="99"/>
    </location>
</feature>
<feature type="compositionally biased region" description="Basic and acidic residues" evidence="1">
    <location>
        <begin position="754"/>
        <end position="773"/>
    </location>
</feature>
<dbReference type="SMART" id="SM00717">
    <property type="entry name" value="SANT"/>
    <property type="match status" value="1"/>
</dbReference>
<dbReference type="Pfam" id="PF00249">
    <property type="entry name" value="Myb_DNA-binding"/>
    <property type="match status" value="1"/>
</dbReference>
<evidence type="ECO:0000256" key="1">
    <source>
        <dbReference type="SAM" id="MobiDB-lite"/>
    </source>
</evidence>
<dbReference type="RefSeq" id="XP_020122847.1">
    <property type="nucleotide sequence ID" value="XM_020261604.1"/>
</dbReference>
<dbReference type="Gene3D" id="1.10.10.60">
    <property type="entry name" value="Homeodomain-like"/>
    <property type="match status" value="1"/>
</dbReference>
<feature type="region of interest" description="Disordered" evidence="1">
    <location>
        <begin position="747"/>
        <end position="773"/>
    </location>
</feature>
<dbReference type="InterPro" id="IPR017930">
    <property type="entry name" value="Myb_dom"/>
</dbReference>
<dbReference type="EMBL" id="LFMY01000002">
    <property type="protein sequence ID" value="OKL62726.1"/>
    <property type="molecule type" value="Genomic_DNA"/>
</dbReference>
<feature type="domain" description="HTH myb-type" evidence="3">
    <location>
        <begin position="723"/>
        <end position="753"/>
    </location>
</feature>
<evidence type="ECO:0000259" key="3">
    <source>
        <dbReference type="PROSITE" id="PS51294"/>
    </source>
</evidence>
<feature type="region of interest" description="Disordered" evidence="1">
    <location>
        <begin position="508"/>
        <end position="572"/>
    </location>
</feature>
<feature type="compositionally biased region" description="Polar residues" evidence="1">
    <location>
        <begin position="450"/>
        <end position="466"/>
    </location>
</feature>
<feature type="compositionally biased region" description="Polar residues" evidence="1">
    <location>
        <begin position="613"/>
        <end position="626"/>
    </location>
</feature>
<feature type="region of interest" description="Disordered" evidence="1">
    <location>
        <begin position="578"/>
        <end position="597"/>
    </location>
</feature>
<proteinExistence type="predicted"/>
<dbReference type="STRING" id="1441469.A0A1Q5Q9W8"/>
<reference evidence="4 5" key="1">
    <citation type="submission" date="2015-06" db="EMBL/GenBank/DDBJ databases">
        <title>Talaromyces atroroseus IBT 11181 draft genome.</title>
        <authorList>
            <person name="Rasmussen K.B."/>
            <person name="Rasmussen S."/>
            <person name="Petersen B."/>
            <person name="Sicheritz-Ponten T."/>
            <person name="Mortensen U.H."/>
            <person name="Thrane U."/>
        </authorList>
    </citation>
    <scope>NUCLEOTIDE SEQUENCE [LARGE SCALE GENOMIC DNA]</scope>
    <source>
        <strain evidence="4 5">IBT 11181</strain>
    </source>
</reference>
<feature type="compositionally biased region" description="Acidic residues" evidence="1">
    <location>
        <begin position="643"/>
        <end position="656"/>
    </location>
</feature>
<comment type="caution">
    <text evidence="4">The sequence shown here is derived from an EMBL/GenBank/DDBJ whole genome shotgun (WGS) entry which is preliminary data.</text>
</comment>
<dbReference type="InterPro" id="IPR009057">
    <property type="entry name" value="Homeodomain-like_sf"/>
</dbReference>